<evidence type="ECO:0000313" key="4">
    <source>
        <dbReference type="EMBL" id="ATX65975.1"/>
    </source>
</evidence>
<keyword evidence="5" id="KW-1185">Reference proteome</keyword>
<dbReference type="RefSeq" id="WP_071480508.1">
    <property type="nucleotide sequence ID" value="NZ_CP024899.1"/>
</dbReference>
<dbReference type="KEGG" id="rbg:BG454_09210"/>
<dbReference type="Pfam" id="PF01980">
    <property type="entry name" value="TrmO_N"/>
    <property type="match status" value="1"/>
</dbReference>
<dbReference type="AlphaFoldDB" id="A0A2K8KE12"/>
<dbReference type="OrthoDB" id="9804309at2"/>
<dbReference type="Gene3D" id="2.40.30.70">
    <property type="entry name" value="YaeB-like"/>
    <property type="match status" value="1"/>
</dbReference>
<dbReference type="PANTHER" id="PTHR12818">
    <property type="entry name" value="TRNA (ADENINE(37)-N6)-METHYLTRANSFERASE"/>
    <property type="match status" value="1"/>
</dbReference>
<dbReference type="STRING" id="441209.GCA_001870665_01617"/>
<dbReference type="Proteomes" id="UP000228948">
    <property type="component" value="Chromosome"/>
</dbReference>
<dbReference type="InterPro" id="IPR023370">
    <property type="entry name" value="TrmO-like_N"/>
</dbReference>
<protein>
    <submittedName>
        <fullName evidence="4">tRNA (N6-threonylcarbamoyladenosine(37)-N6)-methyltransferase TrmO</fullName>
    </submittedName>
</protein>
<reference evidence="4 5" key="1">
    <citation type="submission" date="2017-11" db="EMBL/GenBank/DDBJ databases">
        <title>Revised Sequence and Annotation of the Rhodobaca barguzinensis strain alga05 Genome.</title>
        <authorList>
            <person name="Kopejtka K."/>
            <person name="Tomasch J.M."/>
            <person name="Bunk B."/>
            <person name="Koblizek M."/>
        </authorList>
    </citation>
    <scope>NUCLEOTIDE SEQUENCE [LARGE SCALE GENOMIC DNA]</scope>
    <source>
        <strain evidence="5">alga05</strain>
    </source>
</reference>
<dbReference type="GO" id="GO:0032259">
    <property type="term" value="P:methylation"/>
    <property type="evidence" value="ECO:0007669"/>
    <property type="project" value="UniProtKB-KW"/>
</dbReference>
<dbReference type="CDD" id="cd09281">
    <property type="entry name" value="UPF0066"/>
    <property type="match status" value="1"/>
</dbReference>
<dbReference type="InterPro" id="IPR040372">
    <property type="entry name" value="YaeB-like"/>
</dbReference>
<dbReference type="GO" id="GO:0008168">
    <property type="term" value="F:methyltransferase activity"/>
    <property type="evidence" value="ECO:0007669"/>
    <property type="project" value="UniProtKB-KW"/>
</dbReference>
<dbReference type="PANTHER" id="PTHR12818:SF0">
    <property type="entry name" value="TRNA (ADENINE(37)-N6)-METHYLTRANSFERASE"/>
    <property type="match status" value="1"/>
</dbReference>
<accession>A0A2K8KE12</accession>
<comment type="similarity">
    <text evidence="2">Belongs to the tRNA methyltransferase O family.</text>
</comment>
<keyword evidence="4" id="KW-0489">Methyltransferase</keyword>
<dbReference type="EMBL" id="CP024899">
    <property type="protein sequence ID" value="ATX65975.1"/>
    <property type="molecule type" value="Genomic_DNA"/>
</dbReference>
<dbReference type="PROSITE" id="PS51668">
    <property type="entry name" value="TSAA_2"/>
    <property type="match status" value="1"/>
</dbReference>
<keyword evidence="1" id="KW-0949">S-adenosyl-L-methionine</keyword>
<gene>
    <name evidence="4" type="ORF">BG454_09210</name>
</gene>
<proteinExistence type="inferred from homology"/>
<sequence length="158" mass="17390">MTGRFDTRQGERRLDAQPAFHAQVTFIGHITSPWSLEDCPKNLRQARETGQDATVHIDPLFRPGLSGIEAGDALVLLYWMSEAPRDLIHQTPRHRSEGTGTFNLRSPARPNPIGMGIVKVLGIDASQGVVRIDAIDAIDGTPLIDIKPHMPQADRVPD</sequence>
<dbReference type="InterPro" id="IPR036413">
    <property type="entry name" value="YaeB-like_sf"/>
</dbReference>
<dbReference type="SUPFAM" id="SSF118196">
    <property type="entry name" value="YaeB-like"/>
    <property type="match status" value="1"/>
</dbReference>
<organism evidence="4 5">
    <name type="scientific">Roseinatronobacter bogoriensis subsp. barguzinensis</name>
    <dbReference type="NCBI Taxonomy" id="441209"/>
    <lineage>
        <taxon>Bacteria</taxon>
        <taxon>Pseudomonadati</taxon>
        <taxon>Pseudomonadota</taxon>
        <taxon>Alphaproteobacteria</taxon>
        <taxon>Rhodobacterales</taxon>
        <taxon>Paracoccaceae</taxon>
        <taxon>Roseinatronobacter</taxon>
    </lineage>
</organism>
<keyword evidence="4" id="KW-0808">Transferase</keyword>
<evidence type="ECO:0000313" key="5">
    <source>
        <dbReference type="Proteomes" id="UP000228948"/>
    </source>
</evidence>
<dbReference type="InterPro" id="IPR036414">
    <property type="entry name" value="YaeB_N_sf"/>
</dbReference>
<evidence type="ECO:0000259" key="3">
    <source>
        <dbReference type="PROSITE" id="PS51668"/>
    </source>
</evidence>
<evidence type="ECO:0000256" key="2">
    <source>
        <dbReference type="ARBA" id="ARBA00033753"/>
    </source>
</evidence>
<feature type="domain" description="TsaA-like" evidence="3">
    <location>
        <begin position="24"/>
        <end position="158"/>
    </location>
</feature>
<evidence type="ECO:0000256" key="1">
    <source>
        <dbReference type="ARBA" id="ARBA00022691"/>
    </source>
</evidence>
<name>A0A2K8KE12_9RHOB</name>